<evidence type="ECO:0000256" key="15">
    <source>
        <dbReference type="SAM" id="MobiDB-lite"/>
    </source>
</evidence>
<feature type="region of interest" description="Disordered" evidence="15">
    <location>
        <begin position="163"/>
        <end position="246"/>
    </location>
</feature>
<dbReference type="FunFam" id="3.40.50.300:FF:000647">
    <property type="entry name" value="Methylmalonic aciduria type A homolog, mitochondrial"/>
    <property type="match status" value="1"/>
</dbReference>
<evidence type="ECO:0000256" key="2">
    <source>
        <dbReference type="ARBA" id="ARBA00005545"/>
    </source>
</evidence>
<dbReference type="InterPro" id="IPR036578">
    <property type="entry name" value="SMAD_MH1_sf"/>
</dbReference>
<reference evidence="18 19" key="1">
    <citation type="submission" date="2019-01" db="EMBL/GenBank/DDBJ databases">
        <title>Draft Genome and Complete Hox-Cluster Characterization of the Sterlet Sturgeon (Acipenser ruthenus).</title>
        <authorList>
            <person name="Wei Q."/>
        </authorList>
    </citation>
    <scope>NUCLEOTIDE SEQUENCE [LARGE SCALE GENOMIC DNA]</scope>
    <source>
        <strain evidence="18">WHYD16114868_AA</strain>
        <tissue evidence="18">Blood</tissue>
    </source>
</reference>
<keyword evidence="10" id="KW-0804">Transcription</keyword>
<dbReference type="InterPro" id="IPR017855">
    <property type="entry name" value="SMAD-like_dom_sf"/>
</dbReference>
<evidence type="ECO:0000256" key="9">
    <source>
        <dbReference type="ARBA" id="ARBA00023134"/>
    </source>
</evidence>
<feature type="domain" description="MH2" evidence="17">
    <location>
        <begin position="273"/>
        <end position="488"/>
    </location>
</feature>
<dbReference type="CDD" id="cd10490">
    <property type="entry name" value="MH1_SMAD_1_5_9"/>
    <property type="match status" value="1"/>
</dbReference>
<keyword evidence="5" id="KW-0547">Nucleotide-binding</keyword>
<dbReference type="Gene3D" id="1.20.5.170">
    <property type="match status" value="1"/>
</dbReference>
<dbReference type="InterPro" id="IPR027417">
    <property type="entry name" value="P-loop_NTPase"/>
</dbReference>
<evidence type="ECO:0000256" key="7">
    <source>
        <dbReference type="ARBA" id="ARBA00022833"/>
    </source>
</evidence>
<comment type="similarity">
    <text evidence="2">Belongs to the dwarfin/SMAD family.</text>
</comment>
<dbReference type="GO" id="GO:0003924">
    <property type="term" value="F:GTPase activity"/>
    <property type="evidence" value="ECO:0007669"/>
    <property type="project" value="InterPro"/>
</dbReference>
<evidence type="ECO:0000256" key="4">
    <source>
        <dbReference type="ARBA" id="ARBA00022723"/>
    </source>
</evidence>
<dbReference type="PANTHER" id="PTHR23408:SF3">
    <property type="entry name" value="METHYLMALONIC ACIDURIA TYPE A PROTEIN, MITOCHONDRIAL"/>
    <property type="match status" value="1"/>
</dbReference>
<dbReference type="SMART" id="SM00524">
    <property type="entry name" value="DWB"/>
    <property type="match status" value="1"/>
</dbReference>
<evidence type="ECO:0000256" key="1">
    <source>
        <dbReference type="ARBA" id="ARBA00004123"/>
    </source>
</evidence>
<dbReference type="SUPFAM" id="SSF49879">
    <property type="entry name" value="SMAD/FHA domain"/>
    <property type="match status" value="1"/>
</dbReference>
<keyword evidence="19" id="KW-1185">Reference proteome</keyword>
<keyword evidence="11" id="KW-0539">Nucleus</keyword>
<evidence type="ECO:0000313" key="18">
    <source>
        <dbReference type="EMBL" id="RXM31067.1"/>
    </source>
</evidence>
<keyword evidence="9" id="KW-0342">GTP-binding</keyword>
<evidence type="ECO:0000313" key="19">
    <source>
        <dbReference type="Proteomes" id="UP000289886"/>
    </source>
</evidence>
<dbReference type="GO" id="GO:0006355">
    <property type="term" value="P:regulation of DNA-templated transcription"/>
    <property type="evidence" value="ECO:0007669"/>
    <property type="project" value="InterPro"/>
</dbReference>
<dbReference type="CDD" id="cd03114">
    <property type="entry name" value="MMAA-like"/>
    <property type="match status" value="1"/>
</dbReference>
<dbReference type="Gene3D" id="1.10.287.130">
    <property type="match status" value="1"/>
</dbReference>
<gene>
    <name evidence="18" type="ORF">EOD39_7298</name>
</gene>
<evidence type="ECO:0000256" key="14">
    <source>
        <dbReference type="ARBA" id="ARBA00062796"/>
    </source>
</evidence>
<dbReference type="GO" id="GO:0005667">
    <property type="term" value="C:transcription regulator complex"/>
    <property type="evidence" value="ECO:0007669"/>
    <property type="project" value="InterPro"/>
</dbReference>
<dbReference type="Pfam" id="PF03308">
    <property type="entry name" value="MeaB"/>
    <property type="match status" value="1"/>
</dbReference>
<dbReference type="Gene3D" id="3.90.520.10">
    <property type="entry name" value="SMAD MH1 domain"/>
    <property type="match status" value="1"/>
</dbReference>
<evidence type="ECO:0000259" key="16">
    <source>
        <dbReference type="PROSITE" id="PS51075"/>
    </source>
</evidence>
<dbReference type="InterPro" id="IPR008984">
    <property type="entry name" value="SMAD_FHA_dom_sf"/>
</dbReference>
<feature type="domain" description="MH1" evidence="16">
    <location>
        <begin position="12"/>
        <end position="136"/>
    </location>
</feature>
<comment type="subunit">
    <text evidence="14">Homodimer. Interacts with MMUT (the apoenzyme form); the interaction is GTP dependent.</text>
</comment>
<proteinExistence type="inferred from homology"/>
<evidence type="ECO:0000256" key="12">
    <source>
        <dbReference type="ARBA" id="ARBA00048548"/>
    </source>
</evidence>
<dbReference type="Pfam" id="PF03166">
    <property type="entry name" value="MH2"/>
    <property type="match status" value="1"/>
</dbReference>
<dbReference type="Pfam" id="PF03165">
    <property type="entry name" value="MH1"/>
    <property type="match status" value="1"/>
</dbReference>
<dbReference type="GO" id="GO:0005634">
    <property type="term" value="C:nucleus"/>
    <property type="evidence" value="ECO:0007669"/>
    <property type="project" value="UniProtKB-SubCell"/>
</dbReference>
<dbReference type="PANTHER" id="PTHR23408">
    <property type="entry name" value="METHYLMALONYL-COA MUTASE"/>
    <property type="match status" value="1"/>
</dbReference>
<dbReference type="EMBL" id="SCEB01215143">
    <property type="protein sequence ID" value="RXM31067.1"/>
    <property type="molecule type" value="Genomic_DNA"/>
</dbReference>
<dbReference type="Proteomes" id="UP000289886">
    <property type="component" value="Unassembled WGS sequence"/>
</dbReference>
<comment type="catalytic activity">
    <reaction evidence="12">
        <text>GTP + H2O = GDP + phosphate + H(+)</text>
        <dbReference type="Rhea" id="RHEA:19669"/>
        <dbReference type="ChEBI" id="CHEBI:15377"/>
        <dbReference type="ChEBI" id="CHEBI:15378"/>
        <dbReference type="ChEBI" id="CHEBI:37565"/>
        <dbReference type="ChEBI" id="CHEBI:43474"/>
        <dbReference type="ChEBI" id="CHEBI:58189"/>
    </reaction>
</comment>
<dbReference type="SUPFAM" id="SSF52540">
    <property type="entry name" value="P-loop containing nucleoside triphosphate hydrolases"/>
    <property type="match status" value="1"/>
</dbReference>
<dbReference type="NCBIfam" id="NF006958">
    <property type="entry name" value="PRK09435.1"/>
    <property type="match status" value="1"/>
</dbReference>
<feature type="compositionally biased region" description="Polar residues" evidence="15">
    <location>
        <begin position="234"/>
        <end position="244"/>
    </location>
</feature>
<comment type="caution">
    <text evidence="18">The sequence shown here is derived from an EMBL/GenBank/DDBJ whole genome shotgun (WGS) entry which is preliminary data.</text>
</comment>
<comment type="function">
    <text evidence="13">GTPase, binds and hydrolyzes GTP. Involved in intracellular vitamin B12 metabolism, mediates the transport of cobalamin (Cbl) into mitochondria for the final steps of adenosylcobalamin (AdoCbl) synthesis. Functions as a G-protein chaperone that assists AdoCbl cofactor delivery from MMAB to the methylmalonyl-CoA mutase (MMUT). Plays a dual role as both a protectase and a reactivase for MMUT. Protects MMUT from progressive inactivation by oxidation by decreasing the rate of the formation of the oxidized inactive cofactor hydroxocobalamin (OH2Cbl). Additionally acts a reactivase by promoting the replacement of OH2Cbl by the active cofactor AdoCbl, restoring the activity of MMUT in the presence and hydrolysis of GTP.</text>
</comment>
<dbReference type="Gene3D" id="3.40.50.300">
    <property type="entry name" value="P-loop containing nucleotide triphosphate hydrolases"/>
    <property type="match status" value="1"/>
</dbReference>
<dbReference type="FunFam" id="3.90.520.10:FF:000001">
    <property type="entry name" value="Mothers against decapentaplegic homolog"/>
    <property type="match status" value="1"/>
</dbReference>
<dbReference type="AlphaFoldDB" id="A0A444U7A7"/>
<dbReference type="GO" id="GO:0005737">
    <property type="term" value="C:cytoplasm"/>
    <property type="evidence" value="ECO:0007669"/>
    <property type="project" value="TreeGrafter"/>
</dbReference>
<evidence type="ECO:0000256" key="13">
    <source>
        <dbReference type="ARBA" id="ARBA00056794"/>
    </source>
</evidence>
<dbReference type="SUPFAM" id="SSF56366">
    <property type="entry name" value="SMAD MH1 domain"/>
    <property type="match status" value="1"/>
</dbReference>
<dbReference type="GO" id="GO:0005525">
    <property type="term" value="F:GTP binding"/>
    <property type="evidence" value="ECO:0007669"/>
    <property type="project" value="UniProtKB-KW"/>
</dbReference>
<comment type="subcellular location">
    <subcellularLocation>
        <location evidence="1">Nucleus</location>
    </subcellularLocation>
</comment>
<keyword evidence="4" id="KW-0479">Metal-binding</keyword>
<dbReference type="InterPro" id="IPR005129">
    <property type="entry name" value="GTPase_ArgK"/>
</dbReference>
<evidence type="ECO:0000256" key="11">
    <source>
        <dbReference type="ARBA" id="ARBA00023242"/>
    </source>
</evidence>
<evidence type="ECO:0000256" key="8">
    <source>
        <dbReference type="ARBA" id="ARBA00023015"/>
    </source>
</evidence>
<comment type="similarity">
    <text evidence="3">Belongs to the SIMIBI class G3E GTPase family. ArgK/MeaB subfamily.</text>
</comment>
<keyword evidence="8" id="KW-0805">Transcription regulation</keyword>
<evidence type="ECO:0000256" key="5">
    <source>
        <dbReference type="ARBA" id="ARBA00022741"/>
    </source>
</evidence>
<keyword evidence="6" id="KW-0378">Hydrolase</keyword>
<evidence type="ECO:0000256" key="6">
    <source>
        <dbReference type="ARBA" id="ARBA00022801"/>
    </source>
</evidence>
<dbReference type="NCBIfam" id="TIGR00750">
    <property type="entry name" value="lao"/>
    <property type="match status" value="1"/>
</dbReference>
<evidence type="ECO:0000259" key="17">
    <source>
        <dbReference type="PROSITE" id="PS51076"/>
    </source>
</evidence>
<protein>
    <submittedName>
        <fullName evidence="18">Uncharacterized protein</fullName>
    </submittedName>
</protein>
<keyword evidence="7" id="KW-0862">Zinc</keyword>
<dbReference type="PROSITE" id="PS51075">
    <property type="entry name" value="MH1"/>
    <property type="match status" value="1"/>
</dbReference>
<dbReference type="SMART" id="SM00523">
    <property type="entry name" value="DWA"/>
    <property type="match status" value="1"/>
</dbReference>
<evidence type="ECO:0000256" key="3">
    <source>
        <dbReference type="ARBA" id="ARBA00009625"/>
    </source>
</evidence>
<dbReference type="GO" id="GO:0046872">
    <property type="term" value="F:metal ion binding"/>
    <property type="evidence" value="ECO:0007669"/>
    <property type="project" value="UniProtKB-KW"/>
</dbReference>
<feature type="compositionally biased region" description="Low complexity" evidence="15">
    <location>
        <begin position="180"/>
        <end position="208"/>
    </location>
</feature>
<dbReference type="InterPro" id="IPR001132">
    <property type="entry name" value="SMAD_dom_Dwarfin-type"/>
</dbReference>
<name>A0A444U7A7_ACIRT</name>
<dbReference type="InterPro" id="IPR013019">
    <property type="entry name" value="MAD_homology_MH1"/>
</dbReference>
<dbReference type="InterPro" id="IPR003619">
    <property type="entry name" value="MAD_homology1_Dwarfin-type"/>
</dbReference>
<dbReference type="PROSITE" id="PS51076">
    <property type="entry name" value="MH2"/>
    <property type="match status" value="1"/>
</dbReference>
<sequence>MNVTSLFSFTSPAVKRLLGWKQGDEEEKWAEKAVDALVKKLKKKKGAMEELEKALSCPGQPSNCVTIPRSLDGRLQVSHRKGLPHVIYCRVWRWPDLQSHHELKPLECCEYPFGSKQKEVCINPYHYKRVESPVLPPVLVPRHSEFNPQHSLLAQFRNLAQNEPHMPHNATFPDSFPQANSHPFPHSPNSSYPNSPGSGSGSTFPHSPASSDPGSPFQIPAETPPPAYMPPEDQMTQDGSQPMDTNLMAPPLPLEISNRPDVQPVAYEEPKHWCSIVYYELNNRVGEAFHASSTSVLVDGFTDPSNNRNRFCLGLLSNVNRNSTIENTRRHIGKGVHLYYVGGEVYAECLSDSSIFVQSRNCNYHHGFHPTTVCKIPSGCSLKIFNNQEFAELLAQSVNHGFEAVYELTKMCTIRMSFVKVAPKSSSGLCSQHTGRNGVAAGQRRSHCIQTALSWQLHDLTAKEQRLLAGLYEGLVQGHRASLAESITLVESCHSRKKELAQVLLQQVLAYQRQQERLHGGKPLAFRVGLSGPPGAGKSTFIEVVGKMLTGRGHKVAVLAVDPSSCTTGGSLMGDKTRMTELSRDMNAYIRPSPTSGTLGGVTRTTNEAILLCEGAGYDIVLVETVGVGQSEFAVADMVDMFVLLIPPAGGDELQGIKRGIIEMADLVVVTKADSDLLVPARRIQAEYTSALKLLRNKSKMWKPQVTRVSSKTGEGVPELWAKIKEFHEAMLGSGELVARRSSQQRVWMWNLIQENALRHFREHPAVREQIPGLEQKVTSGVLSPGLAADLLLKAFSARQVFLVTRLHSIPGYVANGRLDTRDPRETMAVEKLIKTLSMNRRAVPTCCPHFHVTSFDSLGVKPLKPKVYDYQINPEWVTQPWHTLYRQDRD</sequence>
<evidence type="ECO:0000256" key="10">
    <source>
        <dbReference type="ARBA" id="ARBA00023163"/>
    </source>
</evidence>
<organism evidence="18 19">
    <name type="scientific">Acipenser ruthenus</name>
    <name type="common">Sterlet sturgeon</name>
    <dbReference type="NCBI Taxonomy" id="7906"/>
    <lineage>
        <taxon>Eukaryota</taxon>
        <taxon>Metazoa</taxon>
        <taxon>Chordata</taxon>
        <taxon>Craniata</taxon>
        <taxon>Vertebrata</taxon>
        <taxon>Euteleostomi</taxon>
        <taxon>Actinopterygii</taxon>
        <taxon>Chondrostei</taxon>
        <taxon>Acipenseriformes</taxon>
        <taxon>Acipenseridae</taxon>
        <taxon>Acipenser</taxon>
    </lineage>
</organism>
<accession>A0A444U7A7</accession>
<dbReference type="Gene3D" id="2.60.200.10">
    <property type="match status" value="1"/>
</dbReference>